<name>A0A381W7S6_9ZZZZ</name>
<feature type="non-terminal residue" evidence="1">
    <location>
        <position position="1"/>
    </location>
</feature>
<evidence type="ECO:0000313" key="1">
    <source>
        <dbReference type="EMBL" id="SVA48535.1"/>
    </source>
</evidence>
<dbReference type="AlphaFoldDB" id="A0A381W7S6"/>
<protein>
    <submittedName>
        <fullName evidence="1">Uncharacterized protein</fullName>
    </submittedName>
</protein>
<feature type="non-terminal residue" evidence="1">
    <location>
        <position position="646"/>
    </location>
</feature>
<gene>
    <name evidence="1" type="ORF">METZ01_LOCUS101389</name>
</gene>
<dbReference type="EMBL" id="UINC01010955">
    <property type="protein sequence ID" value="SVA48535.1"/>
    <property type="molecule type" value="Genomic_DNA"/>
</dbReference>
<proteinExistence type="predicted"/>
<accession>A0A381W7S6</accession>
<reference evidence="1" key="1">
    <citation type="submission" date="2018-05" db="EMBL/GenBank/DDBJ databases">
        <authorList>
            <person name="Lanie J.A."/>
            <person name="Ng W.-L."/>
            <person name="Kazmierczak K.M."/>
            <person name="Andrzejewski T.M."/>
            <person name="Davidsen T.M."/>
            <person name="Wayne K.J."/>
            <person name="Tettelin H."/>
            <person name="Glass J.I."/>
            <person name="Rusch D."/>
            <person name="Podicherti R."/>
            <person name="Tsui H.-C.T."/>
            <person name="Winkler M.E."/>
        </authorList>
    </citation>
    <scope>NUCLEOTIDE SEQUENCE</scope>
</reference>
<organism evidence="1">
    <name type="scientific">marine metagenome</name>
    <dbReference type="NCBI Taxonomy" id="408172"/>
    <lineage>
        <taxon>unclassified sequences</taxon>
        <taxon>metagenomes</taxon>
        <taxon>ecological metagenomes</taxon>
    </lineage>
</organism>
<sequence length="646" mass="65785">MNIKGQLKKLFTVLYISSFVFGAAVEISPTTIPAGATNANYFYQVLTITFSDNGSGAWADGEKVVVNFPPTIQLADTDGGAYDDEVAISVDSEANVGATVHATTSASSIVINIANANAADEVAAGDKMQLVFPIATTVGSTGSVNYTILYGGGDEEVGGGSATVTFTASAISSATFGAAYTGGDPTSGTGNYYPTQLRATTSMLVKAIPNAADKFVLNDGTNNISFEITASTTVNGTKDGDGDVIVGITGAATTAAIAARIITVVNLVSEEGTNGYTLNITASASPYNTSGVSLEQDAAGTGGNTTPTSSAAARIAVAAFAGGASSAITAALPVVITDFAAGGGGAQNVAGTIFTPDNNNANEPPYELRASKTAGLLKAGTADNAFAVVDLHFNNPKTPATRHRDIEGGTFAERQFNLEADQVTNSTWASGAGEGADFTAGIWYLYVVNPTLSKDWVLVTSGTITVTKPPVFKVAPAVEESVIYTAGVDFDGDASFETANSSHDDVTLLAVDSNQEAASGFVNAAQPGNAVVATTGVLRSTGDGLLSRDNGKFHFNLEDLDEDCPVEIWISSEDGKNVGHLTVTGVAGSEAVTLGFGAGTTQKLNSGALAESGGAAGFTYDIFTDATTYSAHEGSWFVYVMANDGD</sequence>